<evidence type="ECO:0000256" key="2">
    <source>
        <dbReference type="ARBA" id="ARBA00004123"/>
    </source>
</evidence>
<dbReference type="SUPFAM" id="SSF57850">
    <property type="entry name" value="RING/U-box"/>
    <property type="match status" value="1"/>
</dbReference>
<dbReference type="GO" id="GO:0005634">
    <property type="term" value="C:nucleus"/>
    <property type="evidence" value="ECO:0007669"/>
    <property type="project" value="UniProtKB-SubCell"/>
</dbReference>
<evidence type="ECO:0000313" key="15">
    <source>
        <dbReference type="Proteomes" id="UP000736335"/>
    </source>
</evidence>
<dbReference type="PANTHER" id="PTHR13931:SF2">
    <property type="entry name" value="UBIQUITIN CONJUGATION FACTOR E4 B"/>
    <property type="match status" value="1"/>
</dbReference>
<name>A0A9P6L465_9AGAM</name>
<feature type="compositionally biased region" description="Polar residues" evidence="12">
    <location>
        <begin position="64"/>
        <end position="77"/>
    </location>
</feature>
<comment type="catalytic activity">
    <reaction evidence="1">
        <text>S-ubiquitinyl-[E2 ubiquitin-conjugating enzyme]-L-cysteine + [acceptor protein]-L-lysine = [E2 ubiquitin-conjugating enzyme]-L-cysteine + N(6)-ubiquitinyl-[acceptor protein]-L-lysine.</text>
        <dbReference type="EC" id="2.3.2.27"/>
    </reaction>
</comment>
<dbReference type="GO" id="GO:0036503">
    <property type="term" value="P:ERAD pathway"/>
    <property type="evidence" value="ECO:0007669"/>
    <property type="project" value="InterPro"/>
</dbReference>
<dbReference type="GO" id="GO:0005737">
    <property type="term" value="C:cytoplasm"/>
    <property type="evidence" value="ECO:0007669"/>
    <property type="project" value="UniProtKB-SubCell"/>
</dbReference>
<evidence type="ECO:0000256" key="1">
    <source>
        <dbReference type="ARBA" id="ARBA00000900"/>
    </source>
</evidence>
<evidence type="ECO:0000256" key="4">
    <source>
        <dbReference type="ARBA" id="ARBA00004906"/>
    </source>
</evidence>
<evidence type="ECO:0000256" key="10">
    <source>
        <dbReference type="ARBA" id="ARBA00023242"/>
    </source>
</evidence>
<feature type="region of interest" description="Disordered" evidence="12">
    <location>
        <begin position="1"/>
        <end position="80"/>
    </location>
</feature>
<dbReference type="Gene3D" id="3.30.40.10">
    <property type="entry name" value="Zinc/RING finger domain, C3HC4 (zinc finger)"/>
    <property type="match status" value="1"/>
</dbReference>
<dbReference type="EMBL" id="WIUZ02000013">
    <property type="protein sequence ID" value="KAF9781564.1"/>
    <property type="molecule type" value="Genomic_DNA"/>
</dbReference>
<dbReference type="Proteomes" id="UP000736335">
    <property type="component" value="Unassembled WGS sequence"/>
</dbReference>
<keyword evidence="7" id="KW-0963">Cytoplasm</keyword>
<dbReference type="AlphaFoldDB" id="A0A9P6L465"/>
<keyword evidence="11" id="KW-0175">Coiled coil</keyword>
<dbReference type="GO" id="GO:0000209">
    <property type="term" value="P:protein polyubiquitination"/>
    <property type="evidence" value="ECO:0007669"/>
    <property type="project" value="TreeGrafter"/>
</dbReference>
<dbReference type="InterPro" id="IPR013083">
    <property type="entry name" value="Znf_RING/FYVE/PHD"/>
</dbReference>
<keyword evidence="9" id="KW-0833">Ubl conjugation pathway</keyword>
<keyword evidence="15" id="KW-1185">Reference proteome</keyword>
<evidence type="ECO:0000259" key="13">
    <source>
        <dbReference type="PROSITE" id="PS51698"/>
    </source>
</evidence>
<dbReference type="InterPro" id="IPR003613">
    <property type="entry name" value="Ubox_domain"/>
</dbReference>
<evidence type="ECO:0000256" key="6">
    <source>
        <dbReference type="ARBA" id="ARBA00012483"/>
    </source>
</evidence>
<dbReference type="InterPro" id="IPR019474">
    <property type="entry name" value="Ub_conjug_fac_E4_core"/>
</dbReference>
<dbReference type="Pfam" id="PF10408">
    <property type="entry name" value="Ufd2P_core"/>
    <property type="match status" value="1"/>
</dbReference>
<dbReference type="CDD" id="cd16657">
    <property type="entry name" value="RING-Ubox_UBE4A"/>
    <property type="match status" value="1"/>
</dbReference>
<dbReference type="GO" id="GO:0006511">
    <property type="term" value="P:ubiquitin-dependent protein catabolic process"/>
    <property type="evidence" value="ECO:0007669"/>
    <property type="project" value="InterPro"/>
</dbReference>
<evidence type="ECO:0000256" key="12">
    <source>
        <dbReference type="SAM" id="MobiDB-lite"/>
    </source>
</evidence>
<evidence type="ECO:0000256" key="11">
    <source>
        <dbReference type="SAM" id="Coils"/>
    </source>
</evidence>
<dbReference type="OrthoDB" id="20295at2759"/>
<keyword evidence="8" id="KW-0808">Transferase</keyword>
<comment type="pathway">
    <text evidence="4">Protein modification; protein ubiquitination.</text>
</comment>
<evidence type="ECO:0000256" key="3">
    <source>
        <dbReference type="ARBA" id="ARBA00004496"/>
    </source>
</evidence>
<comment type="similarity">
    <text evidence="5">Belongs to the ubiquitin conjugation factor E4 family.</text>
</comment>
<dbReference type="Pfam" id="PF04564">
    <property type="entry name" value="U-box"/>
    <property type="match status" value="1"/>
</dbReference>
<accession>A0A9P6L465</accession>
<evidence type="ECO:0000256" key="5">
    <source>
        <dbReference type="ARBA" id="ARBA00007434"/>
    </source>
</evidence>
<organism evidence="14 15">
    <name type="scientific">Thelephora terrestris</name>
    <dbReference type="NCBI Taxonomy" id="56493"/>
    <lineage>
        <taxon>Eukaryota</taxon>
        <taxon>Fungi</taxon>
        <taxon>Dikarya</taxon>
        <taxon>Basidiomycota</taxon>
        <taxon>Agaricomycotina</taxon>
        <taxon>Agaricomycetes</taxon>
        <taxon>Thelephorales</taxon>
        <taxon>Thelephoraceae</taxon>
        <taxon>Thelephora</taxon>
    </lineage>
</organism>
<feature type="compositionally biased region" description="Polar residues" evidence="12">
    <location>
        <begin position="1"/>
        <end position="12"/>
    </location>
</feature>
<dbReference type="SMART" id="SM00504">
    <property type="entry name" value="Ubox"/>
    <property type="match status" value="1"/>
</dbReference>
<proteinExistence type="inferred from homology"/>
<dbReference type="GO" id="GO:0034450">
    <property type="term" value="F:ubiquitin-ubiquitin ligase activity"/>
    <property type="evidence" value="ECO:0007669"/>
    <property type="project" value="InterPro"/>
</dbReference>
<dbReference type="GO" id="GO:0000151">
    <property type="term" value="C:ubiquitin ligase complex"/>
    <property type="evidence" value="ECO:0007669"/>
    <property type="project" value="InterPro"/>
</dbReference>
<dbReference type="PANTHER" id="PTHR13931">
    <property type="entry name" value="UBIQUITINATION FACTOR E4"/>
    <property type="match status" value="1"/>
</dbReference>
<dbReference type="FunFam" id="3.30.40.10:FF:000055">
    <property type="entry name" value="Ubiquitin conjugation factor e4 a"/>
    <property type="match status" value="1"/>
</dbReference>
<keyword evidence="10" id="KW-0539">Nucleus</keyword>
<evidence type="ECO:0000256" key="9">
    <source>
        <dbReference type="ARBA" id="ARBA00022786"/>
    </source>
</evidence>
<feature type="domain" description="U-box" evidence="13">
    <location>
        <begin position="1012"/>
        <end position="1086"/>
    </location>
</feature>
<comment type="subcellular location">
    <subcellularLocation>
        <location evidence="3">Cytoplasm</location>
    </subcellularLocation>
    <subcellularLocation>
        <location evidence="2">Nucleus</location>
    </subcellularLocation>
</comment>
<reference evidence="14" key="1">
    <citation type="journal article" date="2020" name="Nat. Commun.">
        <title>Large-scale genome sequencing of mycorrhizal fungi provides insights into the early evolution of symbiotic traits.</title>
        <authorList>
            <person name="Miyauchi S."/>
            <person name="Kiss E."/>
            <person name="Kuo A."/>
            <person name="Drula E."/>
            <person name="Kohler A."/>
            <person name="Sanchez-Garcia M."/>
            <person name="Morin E."/>
            <person name="Andreopoulos B."/>
            <person name="Barry K.W."/>
            <person name="Bonito G."/>
            <person name="Buee M."/>
            <person name="Carver A."/>
            <person name="Chen C."/>
            <person name="Cichocki N."/>
            <person name="Clum A."/>
            <person name="Culley D."/>
            <person name="Crous P.W."/>
            <person name="Fauchery L."/>
            <person name="Girlanda M."/>
            <person name="Hayes R.D."/>
            <person name="Keri Z."/>
            <person name="LaButti K."/>
            <person name="Lipzen A."/>
            <person name="Lombard V."/>
            <person name="Magnuson J."/>
            <person name="Maillard F."/>
            <person name="Murat C."/>
            <person name="Nolan M."/>
            <person name="Ohm R.A."/>
            <person name="Pangilinan J."/>
            <person name="Pereira M.F."/>
            <person name="Perotto S."/>
            <person name="Peter M."/>
            <person name="Pfister S."/>
            <person name="Riley R."/>
            <person name="Sitrit Y."/>
            <person name="Stielow J.B."/>
            <person name="Szollosi G."/>
            <person name="Zifcakova L."/>
            <person name="Stursova M."/>
            <person name="Spatafora J.W."/>
            <person name="Tedersoo L."/>
            <person name="Vaario L.M."/>
            <person name="Yamada A."/>
            <person name="Yan M."/>
            <person name="Wang P."/>
            <person name="Xu J."/>
            <person name="Bruns T."/>
            <person name="Baldrian P."/>
            <person name="Vilgalys R."/>
            <person name="Dunand C."/>
            <person name="Henrissat B."/>
            <person name="Grigoriev I.V."/>
            <person name="Hibbett D."/>
            <person name="Nagy L.G."/>
            <person name="Martin F.M."/>
        </authorList>
    </citation>
    <scope>NUCLEOTIDE SEQUENCE</scope>
    <source>
        <strain evidence="14">UH-Tt-Lm1</strain>
    </source>
</reference>
<reference evidence="14" key="2">
    <citation type="submission" date="2020-11" db="EMBL/GenBank/DDBJ databases">
        <authorList>
            <consortium name="DOE Joint Genome Institute"/>
            <person name="Kuo A."/>
            <person name="Miyauchi S."/>
            <person name="Kiss E."/>
            <person name="Drula E."/>
            <person name="Kohler A."/>
            <person name="Sanchez-Garcia M."/>
            <person name="Andreopoulos B."/>
            <person name="Barry K.W."/>
            <person name="Bonito G."/>
            <person name="Buee M."/>
            <person name="Carver A."/>
            <person name="Chen C."/>
            <person name="Cichocki N."/>
            <person name="Clum A."/>
            <person name="Culley D."/>
            <person name="Crous P.W."/>
            <person name="Fauchery L."/>
            <person name="Girlanda M."/>
            <person name="Hayes R."/>
            <person name="Keri Z."/>
            <person name="Labutti K."/>
            <person name="Lipzen A."/>
            <person name="Lombard V."/>
            <person name="Magnuson J."/>
            <person name="Maillard F."/>
            <person name="Morin E."/>
            <person name="Murat C."/>
            <person name="Nolan M."/>
            <person name="Ohm R."/>
            <person name="Pangilinan J."/>
            <person name="Pereira M."/>
            <person name="Perotto S."/>
            <person name="Peter M."/>
            <person name="Riley R."/>
            <person name="Sitrit Y."/>
            <person name="Stielow B."/>
            <person name="Szollosi G."/>
            <person name="Zifcakova L."/>
            <person name="Stursova M."/>
            <person name="Spatafora J.W."/>
            <person name="Tedersoo L."/>
            <person name="Vaario L.-M."/>
            <person name="Yamada A."/>
            <person name="Yan M."/>
            <person name="Wang P."/>
            <person name="Xu J."/>
            <person name="Bruns T."/>
            <person name="Baldrian P."/>
            <person name="Vilgalys R."/>
            <person name="Henrissat B."/>
            <person name="Grigoriev I.V."/>
            <person name="Hibbett D."/>
            <person name="Nagy L.G."/>
            <person name="Martin F.M."/>
        </authorList>
    </citation>
    <scope>NUCLEOTIDE SEQUENCE</scope>
    <source>
        <strain evidence="14">UH-Tt-Lm1</strain>
    </source>
</reference>
<feature type="compositionally biased region" description="Pro residues" evidence="12">
    <location>
        <begin position="44"/>
        <end position="55"/>
    </location>
</feature>
<comment type="caution">
    <text evidence="14">The sequence shown here is derived from an EMBL/GenBank/DDBJ whole genome shotgun (WGS) entry which is preliminary data.</text>
</comment>
<sequence>MSSDPNPNQLGPTPQDDADRIRLKRLAKLQGATSTNSPGSSKPATPPPQTPPPKPKSFRAPTPKITQSPPQPTQSSIVKKRAPTILAHIDLPTWEHETIGQVFNITLDKEVAEGSGWEVVWLKGLALELESEDPAIQKPLRLTADLSDKLLIARLEIDSQAMSDDLEYLSVLASLPAEQTTFEYLVGCWKRGNKARSELLKKGFPPAEVQQAVNILDRLRELVISYTGLTLQEPEMFPQPLKREVGPVELLGPLLSLSSLSTPLLSAPALSPNQISPTEVEPFLQDIVRRFEPDNELDGVLGPVVRALLFHESLFRREGLTGTDSGWRRVIAGLEALVSIKPIAVMITRLDDWNPENATAANIERISLMGPLCRLNVFGHEWPTVSEAYFGDLDRRSRADVESATASLRGTLKSLQGSLFQIFNALVRAGPESREAVLQYFARVINLNVKRAGLQVGEETIATDSFMVNLQSVLHRLAEPFMDANYTKIDRVDPLYFAHSTRLDIKDETRIKATSEDVTTWQAANAKDAVPPNFISDVFYLSLAMFHFGYQRTIKELDDFEKHADELQRHIDRLENDINWQGTPYQQRTEVVVNQAKSELAKIKSTSYSFTVQLLDPEHVFRSMAFITFVSTWVVRFVDARKKHPNPLVDLPLPQDVPIHFRVLPEFVLEDVIDYLLFIVRHSPNTLELSGKNELVIFALTFLTSTWYIKNPFLKTKLIEVLFFGILGYGNERTGVLGHTLNGHPLALQHLMSSLMSFYVEVEQTGASSQFYDKFNARRNIAYIFKVIWNNPAHRQALDNEAKRVDNFVRFVNLMINDVTYLMDESLNELTQIHNIETEMENAQEWGAKSPQYRREREGTLRSLERHASGYITLGRSTVDLLKVFTAETKTPFMMPEIVGKLAAMLDYNLEALAGPKCRDLKVKNPEKYKFDPKALLSDIVQVFLNLSDREEFVRGVAEDGRSYKKELFEGTVEILRRKTLKSEDEVEKLLAFVQKVETLKTTLEEEEDLGEVPEEFLDPLLYTVMRDPVTLPSSRTIVDRATIKSHLLSDPKDPFNRFPLKIEDVIPNEELKARIDEFLAVRRAERLARKMNTD</sequence>
<evidence type="ECO:0000256" key="8">
    <source>
        <dbReference type="ARBA" id="ARBA00022679"/>
    </source>
</evidence>
<protein>
    <recommendedName>
        <fullName evidence="6">RING-type E3 ubiquitin transferase</fullName>
        <ecNumber evidence="6">2.3.2.27</ecNumber>
    </recommendedName>
</protein>
<feature type="coiled-coil region" evidence="11">
    <location>
        <begin position="550"/>
        <end position="577"/>
    </location>
</feature>
<gene>
    <name evidence="14" type="ORF">BJ322DRAFT_1111491</name>
</gene>
<dbReference type="EC" id="2.3.2.27" evidence="6"/>
<dbReference type="PROSITE" id="PS51698">
    <property type="entry name" value="U_BOX"/>
    <property type="match status" value="1"/>
</dbReference>
<dbReference type="InterPro" id="IPR045132">
    <property type="entry name" value="UBE4"/>
</dbReference>
<evidence type="ECO:0000256" key="7">
    <source>
        <dbReference type="ARBA" id="ARBA00022490"/>
    </source>
</evidence>
<evidence type="ECO:0000313" key="14">
    <source>
        <dbReference type="EMBL" id="KAF9781564.1"/>
    </source>
</evidence>